<evidence type="ECO:0000313" key="3">
    <source>
        <dbReference type="RefSeq" id="XP_020549942.1"/>
    </source>
</evidence>
<protein>
    <submittedName>
        <fullName evidence="3">Uncharacterized protein LOC105163707 isoform X2</fullName>
    </submittedName>
</protein>
<keyword evidence="1" id="KW-0812">Transmembrane</keyword>
<dbReference type="InterPro" id="IPR045290">
    <property type="entry name" value="MOC1-like"/>
</dbReference>
<keyword evidence="2" id="KW-1185">Reference proteome</keyword>
<evidence type="ECO:0000256" key="1">
    <source>
        <dbReference type="SAM" id="Phobius"/>
    </source>
</evidence>
<sequence>MHGLSVTTVLGAEAVPHASEVYDSPHLKVLVGKRIRKRLDAKSIVQLLQRIDAPTGTTVYIEQSIPYPQDGKQGWWSGGFGYGLWIGILVASGYSVVPVPSLLWKNEFKLTGNRSSKDDSRELATTLFPSMNSMLKRKKDHGRAEALLIAAYGKGLKVNLDSSPILEDPMP</sequence>
<accession>A0A8M8UTR0</accession>
<dbReference type="RefSeq" id="XP_020549942.1">
    <property type="nucleotide sequence ID" value="XM_020694283.1"/>
</dbReference>
<dbReference type="Proteomes" id="UP000504604">
    <property type="component" value="Linkage group LG6"/>
</dbReference>
<proteinExistence type="predicted"/>
<evidence type="ECO:0000313" key="2">
    <source>
        <dbReference type="Proteomes" id="UP000504604"/>
    </source>
</evidence>
<dbReference type="CDD" id="cd22992">
    <property type="entry name" value="MOC1"/>
    <property type="match status" value="1"/>
</dbReference>
<dbReference type="PANTHER" id="PTHR36015:SF6">
    <property type="entry name" value="HOLLIDAY JUNCTION RESOLVASE MOC1, CHLOROPLASTIC-RELATED"/>
    <property type="match status" value="1"/>
</dbReference>
<gene>
    <name evidence="3" type="primary">LOC105163707</name>
</gene>
<keyword evidence="1" id="KW-1133">Transmembrane helix</keyword>
<dbReference type="AlphaFoldDB" id="A0A8M8UTR0"/>
<dbReference type="GO" id="GO:0008821">
    <property type="term" value="F:crossover junction DNA endonuclease activity"/>
    <property type="evidence" value="ECO:0007669"/>
    <property type="project" value="InterPro"/>
</dbReference>
<dbReference type="PANTHER" id="PTHR36015">
    <property type="entry name" value="HOLLIDAY JUNCTION RESOLVASE MOC1, CHLOROPLASTIC-RELATED"/>
    <property type="match status" value="1"/>
</dbReference>
<organism evidence="2 3">
    <name type="scientific">Sesamum indicum</name>
    <name type="common">Oriental sesame</name>
    <name type="synonym">Sesamum orientale</name>
    <dbReference type="NCBI Taxonomy" id="4182"/>
    <lineage>
        <taxon>Eukaryota</taxon>
        <taxon>Viridiplantae</taxon>
        <taxon>Streptophyta</taxon>
        <taxon>Embryophyta</taxon>
        <taxon>Tracheophyta</taxon>
        <taxon>Spermatophyta</taxon>
        <taxon>Magnoliopsida</taxon>
        <taxon>eudicotyledons</taxon>
        <taxon>Gunneridae</taxon>
        <taxon>Pentapetalae</taxon>
        <taxon>asterids</taxon>
        <taxon>lamiids</taxon>
        <taxon>Lamiales</taxon>
        <taxon>Pedaliaceae</taxon>
        <taxon>Sesamum</taxon>
    </lineage>
</organism>
<reference evidence="3" key="1">
    <citation type="submission" date="2025-08" db="UniProtKB">
        <authorList>
            <consortium name="RefSeq"/>
        </authorList>
    </citation>
    <scope>IDENTIFICATION</scope>
</reference>
<dbReference type="GeneID" id="105163707"/>
<keyword evidence="1" id="KW-0472">Membrane</keyword>
<feature type="transmembrane region" description="Helical" evidence="1">
    <location>
        <begin position="82"/>
        <end position="104"/>
    </location>
</feature>
<name>A0A8M8UTR0_SESIN</name>